<dbReference type="Gene3D" id="1.10.1200.10">
    <property type="entry name" value="ACP-like"/>
    <property type="match status" value="1"/>
</dbReference>
<organism evidence="3 4">
    <name type="scientific">Ruminococcus flavefaciens</name>
    <dbReference type="NCBI Taxonomy" id="1265"/>
    <lineage>
        <taxon>Bacteria</taxon>
        <taxon>Bacillati</taxon>
        <taxon>Bacillota</taxon>
        <taxon>Clostridia</taxon>
        <taxon>Eubacteriales</taxon>
        <taxon>Oscillospiraceae</taxon>
        <taxon>Ruminococcus</taxon>
    </lineage>
</organism>
<dbReference type="PANTHER" id="PTHR45527">
    <property type="entry name" value="NONRIBOSOMAL PEPTIDE SYNTHETASE"/>
    <property type="match status" value="1"/>
</dbReference>
<dbReference type="OrthoDB" id="2203190at2"/>
<reference evidence="3 4" key="1">
    <citation type="submission" date="2018-05" db="EMBL/GenBank/DDBJ databases">
        <title>The Hungate 1000. A catalogue of reference genomes from the rumen microbiome.</title>
        <authorList>
            <person name="Kelly W."/>
        </authorList>
    </citation>
    <scope>NUCLEOTIDE SEQUENCE [LARGE SCALE GENOMIC DNA]</scope>
    <source>
        <strain evidence="3 4">SAb67</strain>
    </source>
</reference>
<dbReference type="RefSeq" id="WP_109726616.1">
    <property type="nucleotide sequence ID" value="NZ_QGDI01000007.1"/>
</dbReference>
<dbReference type="InterPro" id="IPR023213">
    <property type="entry name" value="CAT-like_dom_sf"/>
</dbReference>
<dbReference type="GO" id="GO:0008610">
    <property type="term" value="P:lipid biosynthetic process"/>
    <property type="evidence" value="ECO:0007669"/>
    <property type="project" value="UniProtKB-ARBA"/>
</dbReference>
<dbReference type="Gene3D" id="3.30.559.10">
    <property type="entry name" value="Chloramphenicol acetyltransferase-like domain"/>
    <property type="match status" value="2"/>
</dbReference>
<dbReference type="InterPro" id="IPR042099">
    <property type="entry name" value="ANL_N_sf"/>
</dbReference>
<proteinExistence type="predicted"/>
<accession>A0A315XY41</accession>
<dbReference type="InterPro" id="IPR001242">
    <property type="entry name" value="Condensation_dom"/>
</dbReference>
<dbReference type="Pfam" id="PF13193">
    <property type="entry name" value="AMP-binding_C"/>
    <property type="match status" value="1"/>
</dbReference>
<evidence type="ECO:0000313" key="3">
    <source>
        <dbReference type="EMBL" id="PWJ12156.1"/>
    </source>
</evidence>
<dbReference type="InterPro" id="IPR036736">
    <property type="entry name" value="ACP-like_sf"/>
</dbReference>
<comment type="cofactor">
    <cofactor evidence="1">
        <name>pantetheine 4'-phosphate</name>
        <dbReference type="ChEBI" id="CHEBI:47942"/>
    </cofactor>
</comment>
<dbReference type="Proteomes" id="UP000245720">
    <property type="component" value="Unassembled WGS sequence"/>
</dbReference>
<dbReference type="SUPFAM" id="SSF52777">
    <property type="entry name" value="CoA-dependent acyltransferases"/>
    <property type="match status" value="4"/>
</dbReference>
<dbReference type="Pfam" id="PF00501">
    <property type="entry name" value="AMP-binding"/>
    <property type="match status" value="1"/>
</dbReference>
<dbReference type="Gene3D" id="3.30.300.30">
    <property type="match status" value="1"/>
</dbReference>
<evidence type="ECO:0000259" key="2">
    <source>
        <dbReference type="PROSITE" id="PS50075"/>
    </source>
</evidence>
<dbReference type="Gene3D" id="3.40.50.12780">
    <property type="entry name" value="N-terminal domain of ligase-like"/>
    <property type="match status" value="1"/>
</dbReference>
<dbReference type="GO" id="GO:0031177">
    <property type="term" value="F:phosphopantetheine binding"/>
    <property type="evidence" value="ECO:0007669"/>
    <property type="project" value="TreeGrafter"/>
</dbReference>
<comment type="caution">
    <text evidence="3">The sequence shown here is derived from an EMBL/GenBank/DDBJ whole genome shotgun (WGS) entry which is preliminary data.</text>
</comment>
<name>A0A315XY41_RUMFL</name>
<dbReference type="InterPro" id="IPR025110">
    <property type="entry name" value="AMP-bd_C"/>
</dbReference>
<dbReference type="EMBL" id="QGDI01000007">
    <property type="protein sequence ID" value="PWJ12156.1"/>
    <property type="molecule type" value="Genomic_DNA"/>
</dbReference>
<gene>
    <name evidence="3" type="ORF">IE37_01846</name>
</gene>
<dbReference type="GO" id="GO:0005737">
    <property type="term" value="C:cytoplasm"/>
    <property type="evidence" value="ECO:0007669"/>
    <property type="project" value="TreeGrafter"/>
</dbReference>
<dbReference type="Pfam" id="PF00668">
    <property type="entry name" value="Condensation"/>
    <property type="match status" value="2"/>
</dbReference>
<dbReference type="PROSITE" id="PS50075">
    <property type="entry name" value="CARRIER"/>
    <property type="match status" value="1"/>
</dbReference>
<dbReference type="Gene3D" id="3.30.559.30">
    <property type="entry name" value="Nonribosomal peptide synthetase, condensation domain"/>
    <property type="match status" value="2"/>
</dbReference>
<evidence type="ECO:0000256" key="1">
    <source>
        <dbReference type="ARBA" id="ARBA00001957"/>
    </source>
</evidence>
<protein>
    <submittedName>
        <fullName evidence="3">Amino acid adenylation domain-containing protein</fullName>
    </submittedName>
</protein>
<dbReference type="InterPro" id="IPR000873">
    <property type="entry name" value="AMP-dep_synth/lig_dom"/>
</dbReference>
<dbReference type="Pfam" id="PF00550">
    <property type="entry name" value="PP-binding"/>
    <property type="match status" value="1"/>
</dbReference>
<dbReference type="GO" id="GO:0044550">
    <property type="term" value="P:secondary metabolite biosynthetic process"/>
    <property type="evidence" value="ECO:0007669"/>
    <property type="project" value="TreeGrafter"/>
</dbReference>
<dbReference type="InterPro" id="IPR045851">
    <property type="entry name" value="AMP-bd_C_sf"/>
</dbReference>
<evidence type="ECO:0000313" key="4">
    <source>
        <dbReference type="Proteomes" id="UP000245720"/>
    </source>
</evidence>
<feature type="domain" description="Carrier" evidence="2">
    <location>
        <begin position="953"/>
        <end position="1027"/>
    </location>
</feature>
<dbReference type="InterPro" id="IPR009081">
    <property type="entry name" value="PP-bd_ACP"/>
</dbReference>
<dbReference type="PANTHER" id="PTHR45527:SF1">
    <property type="entry name" value="FATTY ACID SYNTHASE"/>
    <property type="match status" value="1"/>
</dbReference>
<dbReference type="GO" id="GO:0043041">
    <property type="term" value="P:amino acid activation for nonribosomal peptide biosynthetic process"/>
    <property type="evidence" value="ECO:0007669"/>
    <property type="project" value="TreeGrafter"/>
</dbReference>
<dbReference type="SUPFAM" id="SSF47336">
    <property type="entry name" value="ACP-like"/>
    <property type="match status" value="1"/>
</dbReference>
<dbReference type="SUPFAM" id="SSF56801">
    <property type="entry name" value="Acetyl-CoA synthetase-like"/>
    <property type="match status" value="1"/>
</dbReference>
<dbReference type="GO" id="GO:0003824">
    <property type="term" value="F:catalytic activity"/>
    <property type="evidence" value="ECO:0007669"/>
    <property type="project" value="InterPro"/>
</dbReference>
<sequence>MQTGNERFPVGDMQMTYLIGRLEGMEMGGDPIRAYSELRCRDYDHGKFKKAVDMLIESNEMLRCAVYQDGTQEITDCGIEDIKLNKLNITENEAKEYIEKKRSEIFSVLFDLEKPPLIYFEVSLFSDDTAIIHMYHDGIIADGWSHEMLIRELDEFYCGDRTVPLELSYSYKDYVDSINRRKNTEKYSECRQFWLEQIKSFPEAPDLRSRNVPEKMTETSRQITREFSKEEYESLKKNAFSRHLSAFAVFLTAYGKAISKYSSENPFLLNIPMAARDPKIPDMTYTIGEYSDFLIFDWTEKTDESFMDRAYEVQDRLFELIENRIFTGIEVVQELQKMREGALIAPIVLTSTLDIPYKSSKKLEKIYSKTHTSQVWLDSILMYTQDSVLLTMDYIEEKIGTVTINKIADIFIGLIKQFAADPESWNDIYDIPLDEDERAVSEQPFSEVTITDNFGALMKESFRKCRDRAAVISSMKTLTYRELQNYAGALRDEIISRCGSDKHKRVGILLEKGWKQPAVEAACLITNMTFVPVEKDNSDKVLLKMFDNLEISCIVTEHSLVRKWQDMTSVPVIDASEISCEREYGDDIFAVNSRDPECYCIHSSGTTGTPKAIMLNEEGLVNCVLQTKAEFDINENDRCIAVTNLCHDMSVYDSAGILSAGGTVVIPEGSEEEKDPSVWLRLIKEHRVNIWNGSPSVMEMLMTEGEALEAVKGQFKAVMLGGEVFPTNLAGRIRDILSPEYIYNVGGPAETTIWSIWHRVTDDDINSTMIPYGHPLKGVRYRIFDSFLRNCPCGKAGEMYVSGISLAVGYHNMQELTEEKFVMIDGIRWYKTGDLGWYMPDGEIAFGGRKDLQVEINGKRVELEGIASILMDHGAIERCVVVTTEKSGLLTAFYSAEKDIPEYELEVYANENLPRYMRPARYVRLEEFPITPSGKTDIKKLREYECEVSSSVIAVTEDEKKLERICCELINDDYDISRSLYQNGGNSISVIKLVNRIRTVFGARISAADILKAPYFSEWIRLIGNSENVGKQESSKKETQDSYPLSPEQQDMWIYDDLHKNTRYVISARLSINETMDADKLNRSIRSVLSDEPILRAVFRIDKNKMLRQLIQNDIPEDCLSTFRIAGKGMDDFIMTSLADMPMELDKGPLYRFMLFSYPDGHSVFMITLHHIISDEQSFGILYKHILDRYYGKTSEDDRSNDYFSYILEGAENAEGYDPEWEELKNAEPADDIYMPEKLTVDHSCLEKDHEIDEAVFNKLQRLCVSENVSLFSGLLVLFTRLINEFTEQKNIWISVPASDRASGAYENTIGMFVKKLIIKMPSDTEDMRSSLHTAQEAWLKASSQTSASFRTFTRRNNIVQKLNEIYGDMVLNLIDSGDDTGYGAFDYIRNKAESNATKLQLMIDINENARVYRFYYDKDYFSDAEMTFITKKWQDILDDISKMEV</sequence>